<keyword evidence="1" id="KW-0472">Membrane</keyword>
<gene>
    <name evidence="2" type="ORF">KCU98_g9151</name>
</gene>
<name>A0A9P8JUR7_AURME</name>
<dbReference type="EMBL" id="JAHFXS010001217">
    <property type="protein sequence ID" value="KAG9978844.1"/>
    <property type="molecule type" value="Genomic_DNA"/>
</dbReference>
<organism evidence="2 3">
    <name type="scientific">Aureobasidium melanogenum</name>
    <name type="common">Aureobasidium pullulans var. melanogenum</name>
    <dbReference type="NCBI Taxonomy" id="46634"/>
    <lineage>
        <taxon>Eukaryota</taxon>
        <taxon>Fungi</taxon>
        <taxon>Dikarya</taxon>
        <taxon>Ascomycota</taxon>
        <taxon>Pezizomycotina</taxon>
        <taxon>Dothideomycetes</taxon>
        <taxon>Dothideomycetidae</taxon>
        <taxon>Dothideales</taxon>
        <taxon>Saccotheciaceae</taxon>
        <taxon>Aureobasidium</taxon>
    </lineage>
</organism>
<proteinExistence type="predicted"/>
<dbReference type="AlphaFoldDB" id="A0A9P8JUR7"/>
<feature type="transmembrane region" description="Helical" evidence="1">
    <location>
        <begin position="116"/>
        <end position="139"/>
    </location>
</feature>
<keyword evidence="3" id="KW-1185">Reference proteome</keyword>
<feature type="non-terminal residue" evidence="2">
    <location>
        <position position="251"/>
    </location>
</feature>
<dbReference type="Proteomes" id="UP000729357">
    <property type="component" value="Unassembled WGS sequence"/>
</dbReference>
<evidence type="ECO:0000313" key="3">
    <source>
        <dbReference type="Proteomes" id="UP000729357"/>
    </source>
</evidence>
<keyword evidence="1" id="KW-0812">Transmembrane</keyword>
<evidence type="ECO:0000313" key="2">
    <source>
        <dbReference type="EMBL" id="KAG9978844.1"/>
    </source>
</evidence>
<comment type="caution">
    <text evidence="2">The sequence shown here is derived from an EMBL/GenBank/DDBJ whole genome shotgun (WGS) entry which is preliminary data.</text>
</comment>
<keyword evidence="1" id="KW-1133">Transmembrane helix</keyword>
<reference evidence="2" key="2">
    <citation type="submission" date="2021-08" db="EMBL/GenBank/DDBJ databases">
        <authorList>
            <person name="Gostincar C."/>
            <person name="Sun X."/>
            <person name="Song Z."/>
            <person name="Gunde-Cimerman N."/>
        </authorList>
    </citation>
    <scope>NUCLEOTIDE SEQUENCE</scope>
    <source>
        <strain evidence="2">EXF-9298</strain>
    </source>
</reference>
<reference evidence="2" key="1">
    <citation type="journal article" date="2021" name="J Fungi (Basel)">
        <title>Virulence traits and population genomics of the black yeast Aureobasidium melanogenum.</title>
        <authorList>
            <person name="Cernosa A."/>
            <person name="Sun X."/>
            <person name="Gostincar C."/>
            <person name="Fang C."/>
            <person name="Gunde-Cimerman N."/>
            <person name="Song Z."/>
        </authorList>
    </citation>
    <scope>NUCLEOTIDE SEQUENCE</scope>
    <source>
        <strain evidence="2">EXF-9298</strain>
    </source>
</reference>
<sequence>MLSPIASSTLQATAIAATSNVIAQILEQRSKQTASGFSMPDFLRFVIFTLLTAPPNYLWQHALERVFPGRKPLNPAKAILPHYEIREHDRLSGEDGLQQQEEPETKLDWKNTMIKWFIDCMTLGALLNTAAFIIIMGIMKGRSMHQIGNALRTKETLRHLRNSSCGVLVETETSGFASGFLKRIRDNLELEVLELHSMDMFDKPGGIHTLFEVPVKWQGKEHIREGLDEAIREIDMLNGVERYEVVILNVG</sequence>
<protein>
    <submittedName>
        <fullName evidence="2">Uncharacterized protein</fullName>
    </submittedName>
</protein>
<evidence type="ECO:0000256" key="1">
    <source>
        <dbReference type="SAM" id="Phobius"/>
    </source>
</evidence>
<accession>A0A9P8JUR7</accession>